<protein>
    <submittedName>
        <fullName evidence="2">Uncharacterized protein</fullName>
    </submittedName>
</protein>
<dbReference type="AlphaFoldDB" id="A0A9P1I4R2"/>
<organism evidence="2 3">
    <name type="scientific">Caenorhabditis angaria</name>
    <dbReference type="NCBI Taxonomy" id="860376"/>
    <lineage>
        <taxon>Eukaryota</taxon>
        <taxon>Metazoa</taxon>
        <taxon>Ecdysozoa</taxon>
        <taxon>Nematoda</taxon>
        <taxon>Chromadorea</taxon>
        <taxon>Rhabditida</taxon>
        <taxon>Rhabditina</taxon>
        <taxon>Rhabditomorpha</taxon>
        <taxon>Rhabditoidea</taxon>
        <taxon>Rhabditidae</taxon>
        <taxon>Peloderinae</taxon>
        <taxon>Caenorhabditis</taxon>
    </lineage>
</organism>
<gene>
    <name evidence="2" type="ORF">CAMP_LOCUS2242</name>
</gene>
<evidence type="ECO:0000256" key="1">
    <source>
        <dbReference type="SAM" id="MobiDB-lite"/>
    </source>
</evidence>
<sequence>MYPCIINNYNVTFSACAARLEVASTRRSSHNDRSLHSISHLTTSANPFNNVLQTEPCYHQELPFIDNNTKSPTIHRQQHQVSQRQHLVNHRPQENV</sequence>
<feature type="region of interest" description="Disordered" evidence="1">
    <location>
        <begin position="66"/>
        <end position="96"/>
    </location>
</feature>
<name>A0A9P1I4R2_9PELO</name>
<comment type="caution">
    <text evidence="2">The sequence shown here is derived from an EMBL/GenBank/DDBJ whole genome shotgun (WGS) entry which is preliminary data.</text>
</comment>
<evidence type="ECO:0000313" key="2">
    <source>
        <dbReference type="EMBL" id="CAI5439605.1"/>
    </source>
</evidence>
<dbReference type="Proteomes" id="UP001152747">
    <property type="component" value="Unassembled WGS sequence"/>
</dbReference>
<reference evidence="2" key="1">
    <citation type="submission" date="2022-11" db="EMBL/GenBank/DDBJ databases">
        <authorList>
            <person name="Kikuchi T."/>
        </authorList>
    </citation>
    <scope>NUCLEOTIDE SEQUENCE</scope>
    <source>
        <strain evidence="2">PS1010</strain>
    </source>
</reference>
<dbReference type="EMBL" id="CANHGI010000001">
    <property type="protein sequence ID" value="CAI5439605.1"/>
    <property type="molecule type" value="Genomic_DNA"/>
</dbReference>
<evidence type="ECO:0000313" key="3">
    <source>
        <dbReference type="Proteomes" id="UP001152747"/>
    </source>
</evidence>
<proteinExistence type="predicted"/>
<accession>A0A9P1I4R2</accession>
<keyword evidence="3" id="KW-1185">Reference proteome</keyword>